<evidence type="ECO:0000313" key="1">
    <source>
        <dbReference type="EMBL" id="TBU27984.1"/>
    </source>
</evidence>
<sequence length="57" mass="6398">MRPPTIVVPFKIVDEATDDTYCSVRTSFRNNPSAETSFEICLLSNSKTLRSITLQGF</sequence>
<reference evidence="1" key="1">
    <citation type="submission" date="2019-01" db="EMBL/GenBank/DDBJ databases">
        <title>Draft genome sequences of three monokaryotic isolates of the white-rot basidiomycete fungus Dichomitus squalens.</title>
        <authorList>
            <consortium name="DOE Joint Genome Institute"/>
            <person name="Lopez S.C."/>
            <person name="Andreopoulos B."/>
            <person name="Pangilinan J."/>
            <person name="Lipzen A."/>
            <person name="Riley R."/>
            <person name="Ahrendt S."/>
            <person name="Ng V."/>
            <person name="Barry K."/>
            <person name="Daum C."/>
            <person name="Grigoriev I.V."/>
            <person name="Hilden K.S."/>
            <person name="Makela M.R."/>
            <person name="de Vries R.P."/>
        </authorList>
    </citation>
    <scope>NUCLEOTIDE SEQUENCE [LARGE SCALE GENOMIC DNA]</scope>
    <source>
        <strain evidence="1">OM18370.1</strain>
    </source>
</reference>
<protein>
    <submittedName>
        <fullName evidence="1">Uncharacterized protein</fullName>
    </submittedName>
</protein>
<gene>
    <name evidence="1" type="ORF">BD311DRAFT_759327</name>
</gene>
<dbReference type="Proteomes" id="UP000292957">
    <property type="component" value="Unassembled WGS sequence"/>
</dbReference>
<proteinExistence type="predicted"/>
<dbReference type="EMBL" id="ML143426">
    <property type="protein sequence ID" value="TBU27984.1"/>
    <property type="molecule type" value="Genomic_DNA"/>
</dbReference>
<organism evidence="1">
    <name type="scientific">Dichomitus squalens</name>
    <dbReference type="NCBI Taxonomy" id="114155"/>
    <lineage>
        <taxon>Eukaryota</taxon>
        <taxon>Fungi</taxon>
        <taxon>Dikarya</taxon>
        <taxon>Basidiomycota</taxon>
        <taxon>Agaricomycotina</taxon>
        <taxon>Agaricomycetes</taxon>
        <taxon>Polyporales</taxon>
        <taxon>Polyporaceae</taxon>
        <taxon>Dichomitus</taxon>
    </lineage>
</organism>
<name>A0A4Q9MK81_9APHY</name>
<dbReference type="AlphaFoldDB" id="A0A4Q9MK81"/>
<accession>A0A4Q9MK81</accession>